<sequence>MAIILALPETMFYRYTPTGLCLRRNIFSPTQAFTPWALRSLIDMAFIPSDELSLDDMLALQDYEENQMHGPDEVYWYPESDFKFEEWHRDIWLAGYRMHCEEKLSKAALRRPEPISVIPSSPPGLLLAQEVVSRSQHANAIAKEIICLHHSPSEGRNRSASSFWQWKNKTWTPGGSPLRREYIPAPPPRPKFQSTRRVGQSFGRVSQTTARLTGRKPEDVMEPEICPTRYLEDLLVQLATGWDMNTIDMAEVHRQSIHRVLAAQAVALSEMSECY</sequence>
<organism evidence="2 3">
    <name type="scientific">Cylindrobasidium torrendii FP15055 ss-10</name>
    <dbReference type="NCBI Taxonomy" id="1314674"/>
    <lineage>
        <taxon>Eukaryota</taxon>
        <taxon>Fungi</taxon>
        <taxon>Dikarya</taxon>
        <taxon>Basidiomycota</taxon>
        <taxon>Agaricomycotina</taxon>
        <taxon>Agaricomycetes</taxon>
        <taxon>Agaricomycetidae</taxon>
        <taxon>Agaricales</taxon>
        <taxon>Marasmiineae</taxon>
        <taxon>Physalacriaceae</taxon>
        <taxon>Cylindrobasidium</taxon>
    </lineage>
</organism>
<reference evidence="2 3" key="1">
    <citation type="journal article" date="2015" name="Fungal Genet. Biol.">
        <title>Evolution of novel wood decay mechanisms in Agaricales revealed by the genome sequences of Fistulina hepatica and Cylindrobasidium torrendii.</title>
        <authorList>
            <person name="Floudas D."/>
            <person name="Held B.W."/>
            <person name="Riley R."/>
            <person name="Nagy L.G."/>
            <person name="Koehler G."/>
            <person name="Ransdell A.S."/>
            <person name="Younus H."/>
            <person name="Chow J."/>
            <person name="Chiniquy J."/>
            <person name="Lipzen A."/>
            <person name="Tritt A."/>
            <person name="Sun H."/>
            <person name="Haridas S."/>
            <person name="LaButti K."/>
            <person name="Ohm R.A."/>
            <person name="Kues U."/>
            <person name="Blanchette R.A."/>
            <person name="Grigoriev I.V."/>
            <person name="Minto R.E."/>
            <person name="Hibbett D.S."/>
        </authorList>
    </citation>
    <scope>NUCLEOTIDE SEQUENCE [LARGE SCALE GENOMIC DNA]</scope>
    <source>
        <strain evidence="2 3">FP15055 ss-10</strain>
    </source>
</reference>
<evidence type="ECO:0000313" key="3">
    <source>
        <dbReference type="Proteomes" id="UP000054007"/>
    </source>
</evidence>
<feature type="region of interest" description="Disordered" evidence="1">
    <location>
        <begin position="187"/>
        <end position="216"/>
    </location>
</feature>
<name>A0A0D7BE47_9AGAR</name>
<gene>
    <name evidence="2" type="ORF">CYLTODRAFT_421574</name>
</gene>
<dbReference type="AlphaFoldDB" id="A0A0D7BE47"/>
<dbReference type="Proteomes" id="UP000054007">
    <property type="component" value="Unassembled WGS sequence"/>
</dbReference>
<evidence type="ECO:0000256" key="1">
    <source>
        <dbReference type="SAM" id="MobiDB-lite"/>
    </source>
</evidence>
<evidence type="ECO:0000313" key="2">
    <source>
        <dbReference type="EMBL" id="KIY68454.1"/>
    </source>
</evidence>
<feature type="compositionally biased region" description="Polar residues" evidence="1">
    <location>
        <begin position="192"/>
        <end position="211"/>
    </location>
</feature>
<protein>
    <submittedName>
        <fullName evidence="2">Uncharacterized protein</fullName>
    </submittedName>
</protein>
<accession>A0A0D7BE47</accession>
<proteinExistence type="predicted"/>
<keyword evidence="3" id="KW-1185">Reference proteome</keyword>
<dbReference type="EMBL" id="KN880502">
    <property type="protein sequence ID" value="KIY68454.1"/>
    <property type="molecule type" value="Genomic_DNA"/>
</dbReference>